<evidence type="ECO:0000256" key="1">
    <source>
        <dbReference type="SAM" id="MobiDB-lite"/>
    </source>
</evidence>
<accession>A0AAP0JUM3</accession>
<keyword evidence="3" id="KW-1185">Reference proteome</keyword>
<name>A0AAP0JUM3_9MAGN</name>
<dbReference type="AlphaFoldDB" id="A0AAP0JUM3"/>
<feature type="compositionally biased region" description="Low complexity" evidence="1">
    <location>
        <begin position="22"/>
        <end position="36"/>
    </location>
</feature>
<feature type="region of interest" description="Disordered" evidence="1">
    <location>
        <begin position="71"/>
        <end position="90"/>
    </location>
</feature>
<feature type="compositionally biased region" description="Basic and acidic residues" evidence="1">
    <location>
        <begin position="1"/>
        <end position="17"/>
    </location>
</feature>
<evidence type="ECO:0000313" key="2">
    <source>
        <dbReference type="EMBL" id="KAK9139985.1"/>
    </source>
</evidence>
<protein>
    <submittedName>
        <fullName evidence="2">Uncharacterized protein</fullName>
    </submittedName>
</protein>
<gene>
    <name evidence="2" type="ORF">Scep_009666</name>
</gene>
<proteinExistence type="predicted"/>
<feature type="region of interest" description="Disordered" evidence="1">
    <location>
        <begin position="1"/>
        <end position="54"/>
    </location>
</feature>
<sequence length="134" mass="14731">MRAPTREQARQQTERAARRTRTAAPASQESGVASVSGEGGHSFGADGDSGEEYQQRDDFDKALFLLGAAAGDAEDADGGSSELGVWPGERHQRGWLDLQREQTADGRLRGERPAARRLRRGFVFAWLEGRLIYK</sequence>
<dbReference type="EMBL" id="JBBNAG010000004">
    <property type="protein sequence ID" value="KAK9139985.1"/>
    <property type="molecule type" value="Genomic_DNA"/>
</dbReference>
<dbReference type="Proteomes" id="UP001419268">
    <property type="component" value="Unassembled WGS sequence"/>
</dbReference>
<evidence type="ECO:0000313" key="3">
    <source>
        <dbReference type="Proteomes" id="UP001419268"/>
    </source>
</evidence>
<comment type="caution">
    <text evidence="2">The sequence shown here is derived from an EMBL/GenBank/DDBJ whole genome shotgun (WGS) entry which is preliminary data.</text>
</comment>
<organism evidence="2 3">
    <name type="scientific">Stephania cephalantha</name>
    <dbReference type="NCBI Taxonomy" id="152367"/>
    <lineage>
        <taxon>Eukaryota</taxon>
        <taxon>Viridiplantae</taxon>
        <taxon>Streptophyta</taxon>
        <taxon>Embryophyta</taxon>
        <taxon>Tracheophyta</taxon>
        <taxon>Spermatophyta</taxon>
        <taxon>Magnoliopsida</taxon>
        <taxon>Ranunculales</taxon>
        <taxon>Menispermaceae</taxon>
        <taxon>Menispermoideae</taxon>
        <taxon>Cissampelideae</taxon>
        <taxon>Stephania</taxon>
    </lineage>
</organism>
<reference evidence="2 3" key="1">
    <citation type="submission" date="2024-01" db="EMBL/GenBank/DDBJ databases">
        <title>Genome assemblies of Stephania.</title>
        <authorList>
            <person name="Yang L."/>
        </authorList>
    </citation>
    <scope>NUCLEOTIDE SEQUENCE [LARGE SCALE GENOMIC DNA]</scope>
    <source>
        <strain evidence="2">JXDWG</strain>
        <tissue evidence="2">Leaf</tissue>
    </source>
</reference>